<proteinExistence type="predicted"/>
<accession>A0A7K1Y2I8</accession>
<dbReference type="EMBL" id="WVHS01000004">
    <property type="protein sequence ID" value="MXV16896.1"/>
    <property type="molecule type" value="Genomic_DNA"/>
</dbReference>
<dbReference type="InterPro" id="IPR021341">
    <property type="entry name" value="DUF2958"/>
</dbReference>
<name>A0A7K1Y2I8_9SPHI</name>
<keyword evidence="2" id="KW-1185">Reference proteome</keyword>
<dbReference type="Pfam" id="PF11171">
    <property type="entry name" value="DUF2958"/>
    <property type="match status" value="1"/>
</dbReference>
<protein>
    <submittedName>
        <fullName evidence="1">DUF2958 domain-containing protein</fullName>
    </submittedName>
</protein>
<organism evidence="1 2">
    <name type="scientific">Hufsiella ginkgonis</name>
    <dbReference type="NCBI Taxonomy" id="2695274"/>
    <lineage>
        <taxon>Bacteria</taxon>
        <taxon>Pseudomonadati</taxon>
        <taxon>Bacteroidota</taxon>
        <taxon>Sphingobacteriia</taxon>
        <taxon>Sphingobacteriales</taxon>
        <taxon>Sphingobacteriaceae</taxon>
        <taxon>Hufsiella</taxon>
    </lineage>
</organism>
<sequence length="130" mass="14791">MKLFTQAQYDKMIENGRPENRDTDHYPVVKLFMLNMLSMQAQCVWLLTELDPDYPDHAFGLCDLGFGTPELGLISIQEILDAQGPIHVIGRDDTFKGNFPISFYAAAARHYGFIVDDDVDVVRFVPKPRP</sequence>
<evidence type="ECO:0000313" key="2">
    <source>
        <dbReference type="Proteomes" id="UP000451233"/>
    </source>
</evidence>
<reference evidence="1 2" key="1">
    <citation type="submission" date="2019-11" db="EMBL/GenBank/DDBJ databases">
        <title>Pedobacter sp. HMF7056 Genome sequencing and assembly.</title>
        <authorList>
            <person name="Kang H."/>
            <person name="Kim H."/>
            <person name="Joh K."/>
        </authorList>
    </citation>
    <scope>NUCLEOTIDE SEQUENCE [LARGE SCALE GENOMIC DNA]</scope>
    <source>
        <strain evidence="1 2">HMF7056</strain>
    </source>
</reference>
<dbReference type="Proteomes" id="UP000451233">
    <property type="component" value="Unassembled WGS sequence"/>
</dbReference>
<evidence type="ECO:0000313" key="1">
    <source>
        <dbReference type="EMBL" id="MXV16896.1"/>
    </source>
</evidence>
<comment type="caution">
    <text evidence="1">The sequence shown here is derived from an EMBL/GenBank/DDBJ whole genome shotgun (WGS) entry which is preliminary data.</text>
</comment>
<gene>
    <name evidence="1" type="ORF">GS398_16465</name>
</gene>
<dbReference type="AlphaFoldDB" id="A0A7K1Y2I8"/>